<evidence type="ECO:0000313" key="3">
    <source>
        <dbReference type="Proteomes" id="UP001652625"/>
    </source>
</evidence>
<gene>
    <name evidence="4" type="primary">LOC100205369</name>
</gene>
<dbReference type="RefSeq" id="XP_065651845.1">
    <property type="nucleotide sequence ID" value="XM_065795773.1"/>
</dbReference>
<evidence type="ECO:0000259" key="2">
    <source>
        <dbReference type="PROSITE" id="PS50882"/>
    </source>
</evidence>
<dbReference type="PANTHER" id="PTHR12357">
    <property type="entry name" value="YTH YT521-B HOMOLOGY DOMAIN-CONTAINING"/>
    <property type="match status" value="1"/>
</dbReference>
<feature type="compositionally biased region" description="Low complexity" evidence="1">
    <location>
        <begin position="341"/>
        <end position="351"/>
    </location>
</feature>
<sequence>MVVMSHCLNQRGKQNNHQVYISDNSLHHTPYYKEQAVDNLTLTTAQPIVTHIGSNSMPEPYISPGGYYASNAAFQQCMSYANFTQPHSQWSNGGNSHQATLQGFDAMQYSTLSAAPTAVPTADNAQNHQYVSPDHLFNQNNSGYQSAFSAPYMNGSWSYFNNPNSFFFPTGTGDLNLTWGTNAENPATGFLQDLYKPPQLSTDQEKTMDSLQNDLTHTGFDTSEPNSIDSVDKSLSNFSLSNDKEIDRETSVVTSMNSGLINTSKSTAVNTSSGQSNSHSKPVSWASVASQPAKSKTPIVRKPIKETPPQTVKSNHLQNGNVNVNGKSKPQQSSSRWNRPNSLSSSTSNNSNDVVAVINDSHLDINNMKDNSPLLKKLLSKFNFNPRELNMDFKNSRFFIIKSYSEDDIFRSIKYSSWTSTEHGNRRLNEAFIEQKKTGIKTPMYLLFSVNSSGHFCGIAEMTSEVDLNIETGIWVQDKWKGRFDVRWIYVKDVPNNILRHIRLENNENKPVTNSRDTQEVSPEKGKQVIKIIHNYQAQTSIFDDFAHYEKRQEEDAKMRMKKIPEPFNL</sequence>
<feature type="compositionally biased region" description="Polar residues" evidence="1">
    <location>
        <begin position="264"/>
        <end position="294"/>
    </location>
</feature>
<evidence type="ECO:0000313" key="4">
    <source>
        <dbReference type="RefSeq" id="XP_065651845.1"/>
    </source>
</evidence>
<feature type="region of interest" description="Disordered" evidence="1">
    <location>
        <begin position="264"/>
        <end position="351"/>
    </location>
</feature>
<evidence type="ECO:0000256" key="1">
    <source>
        <dbReference type="SAM" id="MobiDB-lite"/>
    </source>
</evidence>
<dbReference type="CDD" id="cd21134">
    <property type="entry name" value="YTH"/>
    <property type="match status" value="1"/>
</dbReference>
<reference evidence="4" key="1">
    <citation type="submission" date="2025-08" db="UniProtKB">
        <authorList>
            <consortium name="RefSeq"/>
        </authorList>
    </citation>
    <scope>IDENTIFICATION</scope>
</reference>
<keyword evidence="3" id="KW-1185">Reference proteome</keyword>
<dbReference type="PROSITE" id="PS50882">
    <property type="entry name" value="YTH"/>
    <property type="match status" value="1"/>
</dbReference>
<dbReference type="PANTHER" id="PTHR12357:SF89">
    <property type="entry name" value="YTH DOMAIN-CONTAINING FAMILY PROTEIN"/>
    <property type="match status" value="1"/>
</dbReference>
<dbReference type="GeneID" id="100205369"/>
<dbReference type="InterPro" id="IPR007275">
    <property type="entry name" value="YTH_domain"/>
</dbReference>
<name>A0ABM4BRS0_HYDVU</name>
<dbReference type="InterPro" id="IPR045168">
    <property type="entry name" value="YTH_prot"/>
</dbReference>
<feature type="domain" description="YTH" evidence="2">
    <location>
        <begin position="396"/>
        <end position="533"/>
    </location>
</feature>
<dbReference type="Pfam" id="PF04146">
    <property type="entry name" value="YTH"/>
    <property type="match status" value="1"/>
</dbReference>
<proteinExistence type="predicted"/>
<feature type="compositionally biased region" description="Polar residues" evidence="1">
    <location>
        <begin position="308"/>
        <end position="340"/>
    </location>
</feature>
<dbReference type="Gene3D" id="3.10.590.10">
    <property type="entry name" value="ph1033 like domains"/>
    <property type="match status" value="1"/>
</dbReference>
<protein>
    <submittedName>
        <fullName evidence="4">YTH domain-containing family protein 2 isoform X2</fullName>
    </submittedName>
</protein>
<dbReference type="Proteomes" id="UP001652625">
    <property type="component" value="Chromosome 04"/>
</dbReference>
<organism evidence="3 4">
    <name type="scientific">Hydra vulgaris</name>
    <name type="common">Hydra</name>
    <name type="synonym">Hydra attenuata</name>
    <dbReference type="NCBI Taxonomy" id="6087"/>
    <lineage>
        <taxon>Eukaryota</taxon>
        <taxon>Metazoa</taxon>
        <taxon>Cnidaria</taxon>
        <taxon>Hydrozoa</taxon>
        <taxon>Hydroidolina</taxon>
        <taxon>Anthoathecata</taxon>
        <taxon>Aplanulata</taxon>
        <taxon>Hydridae</taxon>
        <taxon>Hydra</taxon>
    </lineage>
</organism>
<accession>A0ABM4BRS0</accession>